<dbReference type="KEGG" id="rgu:A4W93_12240"/>
<keyword evidence="2" id="KW-1185">Reference proteome</keyword>
<protein>
    <submittedName>
        <fullName evidence="1">Uncharacterized protein</fullName>
    </submittedName>
</protein>
<name>A0A1W6L8T7_9BURK</name>
<accession>A0A1W6L8T7</accession>
<sequence>MIEKVLAGAGLAVCVVMLLRLCLGVRARMRFDHAVRSVARLPMLAVHRVRAARGAAEAIRRAKSSDGDWQGNVYTPKSFNKRPRKPH</sequence>
<organism evidence="1 2">
    <name type="scientific">Piscinibacter gummiphilus</name>
    <dbReference type="NCBI Taxonomy" id="946333"/>
    <lineage>
        <taxon>Bacteria</taxon>
        <taxon>Pseudomonadati</taxon>
        <taxon>Pseudomonadota</taxon>
        <taxon>Betaproteobacteria</taxon>
        <taxon>Burkholderiales</taxon>
        <taxon>Sphaerotilaceae</taxon>
        <taxon>Piscinibacter</taxon>
    </lineage>
</organism>
<dbReference type="RefSeq" id="WP_085750879.1">
    <property type="nucleotide sequence ID" value="NZ_BSPR01000023.1"/>
</dbReference>
<dbReference type="Proteomes" id="UP000193427">
    <property type="component" value="Chromosome"/>
</dbReference>
<evidence type="ECO:0000313" key="2">
    <source>
        <dbReference type="Proteomes" id="UP000193427"/>
    </source>
</evidence>
<evidence type="ECO:0000313" key="1">
    <source>
        <dbReference type="EMBL" id="ARN20600.1"/>
    </source>
</evidence>
<dbReference type="AlphaFoldDB" id="A0A1W6L8T7"/>
<gene>
    <name evidence="1" type="ORF">A4W93_12240</name>
</gene>
<dbReference type="EMBL" id="CP015118">
    <property type="protein sequence ID" value="ARN20600.1"/>
    <property type="molecule type" value="Genomic_DNA"/>
</dbReference>
<proteinExistence type="predicted"/>
<reference evidence="1 2" key="1">
    <citation type="submission" date="2016-04" db="EMBL/GenBank/DDBJ databases">
        <title>Complete genome sequence of natural rubber-degrading, novel Gram-negative bacterium, Rhizobacter gummiphilus strain NS21.</title>
        <authorList>
            <person name="Tabata M."/>
            <person name="Kasai D."/>
            <person name="Fukuda M."/>
        </authorList>
    </citation>
    <scope>NUCLEOTIDE SEQUENCE [LARGE SCALE GENOMIC DNA]</scope>
    <source>
        <strain evidence="1 2">NS21</strain>
    </source>
</reference>